<evidence type="ECO:0000313" key="3">
    <source>
        <dbReference type="Proteomes" id="UP000032304"/>
    </source>
</evidence>
<dbReference type="Proteomes" id="UP000032304">
    <property type="component" value="Chromosome 6"/>
</dbReference>
<reference evidence="2 3" key="1">
    <citation type="journal article" date="2012" name="Nature">
        <title>Repeated polyploidization of Gossypium genomes and the evolution of spinnable cotton fibres.</title>
        <authorList>
            <person name="Paterson A.H."/>
            <person name="Wendel J.F."/>
            <person name="Gundlach H."/>
            <person name="Guo H."/>
            <person name="Jenkins J."/>
            <person name="Jin D."/>
            <person name="Llewellyn D."/>
            <person name="Showmaker K.C."/>
            <person name="Shu S."/>
            <person name="Udall J."/>
            <person name="Yoo M.J."/>
            <person name="Byers R."/>
            <person name="Chen W."/>
            <person name="Doron-Faigenboim A."/>
            <person name="Duke M.V."/>
            <person name="Gong L."/>
            <person name="Grimwood J."/>
            <person name="Grover C."/>
            <person name="Grupp K."/>
            <person name="Hu G."/>
            <person name="Lee T.H."/>
            <person name="Li J."/>
            <person name="Lin L."/>
            <person name="Liu T."/>
            <person name="Marler B.S."/>
            <person name="Page J.T."/>
            <person name="Roberts A.W."/>
            <person name="Romanel E."/>
            <person name="Sanders W.S."/>
            <person name="Szadkowski E."/>
            <person name="Tan X."/>
            <person name="Tang H."/>
            <person name="Xu C."/>
            <person name="Wang J."/>
            <person name="Wang Z."/>
            <person name="Zhang D."/>
            <person name="Zhang L."/>
            <person name="Ashrafi H."/>
            <person name="Bedon F."/>
            <person name="Bowers J.E."/>
            <person name="Brubaker C.L."/>
            <person name="Chee P.W."/>
            <person name="Das S."/>
            <person name="Gingle A.R."/>
            <person name="Haigler C.H."/>
            <person name="Harker D."/>
            <person name="Hoffmann L.V."/>
            <person name="Hovav R."/>
            <person name="Jones D.C."/>
            <person name="Lemke C."/>
            <person name="Mansoor S."/>
            <person name="ur Rahman M."/>
            <person name="Rainville L.N."/>
            <person name="Rambani A."/>
            <person name="Reddy U.K."/>
            <person name="Rong J.K."/>
            <person name="Saranga Y."/>
            <person name="Scheffler B.E."/>
            <person name="Scheffler J.A."/>
            <person name="Stelly D.M."/>
            <person name="Triplett B.A."/>
            <person name="Van Deynze A."/>
            <person name="Vaslin M.F."/>
            <person name="Waghmare V.N."/>
            <person name="Walford S.A."/>
            <person name="Wright R.J."/>
            <person name="Zaki E.A."/>
            <person name="Zhang T."/>
            <person name="Dennis E.S."/>
            <person name="Mayer K.F."/>
            <person name="Peterson D.G."/>
            <person name="Rokhsar D.S."/>
            <person name="Wang X."/>
            <person name="Schmutz J."/>
        </authorList>
    </citation>
    <scope>NUCLEOTIDE SEQUENCE [LARGE SCALE GENOMIC DNA]</scope>
</reference>
<evidence type="ECO:0000313" key="2">
    <source>
        <dbReference type="EMBL" id="KJB33113.1"/>
    </source>
</evidence>
<dbReference type="EMBL" id="CM001745">
    <property type="protein sequence ID" value="KJB33113.1"/>
    <property type="molecule type" value="Genomic_DNA"/>
</dbReference>
<proteinExistence type="predicted"/>
<dbReference type="Gramene" id="KJB33113">
    <property type="protein sequence ID" value="KJB33113"/>
    <property type="gene ID" value="B456_006G073100"/>
</dbReference>
<organism evidence="2 3">
    <name type="scientific">Gossypium raimondii</name>
    <name type="common">Peruvian cotton</name>
    <name type="synonym">Gossypium klotzschianum subsp. raimondii</name>
    <dbReference type="NCBI Taxonomy" id="29730"/>
    <lineage>
        <taxon>Eukaryota</taxon>
        <taxon>Viridiplantae</taxon>
        <taxon>Streptophyta</taxon>
        <taxon>Embryophyta</taxon>
        <taxon>Tracheophyta</taxon>
        <taxon>Spermatophyta</taxon>
        <taxon>Magnoliopsida</taxon>
        <taxon>eudicotyledons</taxon>
        <taxon>Gunneridae</taxon>
        <taxon>Pentapetalae</taxon>
        <taxon>rosids</taxon>
        <taxon>malvids</taxon>
        <taxon>Malvales</taxon>
        <taxon>Malvaceae</taxon>
        <taxon>Malvoideae</taxon>
        <taxon>Gossypium</taxon>
    </lineage>
</organism>
<sequence>MEEVLRFLTKRKEVWTHQTGIEIPETLSQALMTLREKLWMKFVRLRIWPVADLSDISPIQAILVHTILQRKQICIGTWIYRNIIECVRNQAKGTFFPHLITELCKRARIPIERLDKKMNPPKKLVGDDLYKQFVIL</sequence>
<protein>
    <recommendedName>
        <fullName evidence="1">Putative plant transposon protein domain-containing protein</fullName>
    </recommendedName>
</protein>
<evidence type="ECO:0000259" key="1">
    <source>
        <dbReference type="Pfam" id="PF20167"/>
    </source>
</evidence>
<dbReference type="AlphaFoldDB" id="A0A0D2Q0N8"/>
<feature type="domain" description="Putative plant transposon protein" evidence="1">
    <location>
        <begin position="2"/>
        <end position="110"/>
    </location>
</feature>
<accession>A0A0D2Q0N8</accession>
<gene>
    <name evidence="2" type="ORF">B456_006G073100</name>
</gene>
<dbReference type="InterPro" id="IPR046796">
    <property type="entry name" value="Transposase_32_dom"/>
</dbReference>
<dbReference type="Pfam" id="PF20167">
    <property type="entry name" value="Transposase_32"/>
    <property type="match status" value="1"/>
</dbReference>
<dbReference type="OMA" id="SAMKDEY"/>
<keyword evidence="3" id="KW-1185">Reference proteome</keyword>
<name>A0A0D2Q0N8_GOSRA</name>